<evidence type="ECO:0000313" key="2">
    <source>
        <dbReference type="EMBL" id="KAF4344308.1"/>
    </source>
</evidence>
<name>A0A9P5E4P0_9HYPO</name>
<dbReference type="AlphaFoldDB" id="A0A9P5E4P0"/>
<dbReference type="EMBL" id="PVQB02000059">
    <property type="protein sequence ID" value="KAF4344308.1"/>
    <property type="molecule type" value="Genomic_DNA"/>
</dbReference>
<evidence type="ECO:0000313" key="3">
    <source>
        <dbReference type="Proteomes" id="UP000730481"/>
    </source>
</evidence>
<feature type="compositionally biased region" description="Polar residues" evidence="1">
    <location>
        <begin position="134"/>
        <end position="148"/>
    </location>
</feature>
<evidence type="ECO:0000256" key="1">
    <source>
        <dbReference type="SAM" id="MobiDB-lite"/>
    </source>
</evidence>
<dbReference type="Proteomes" id="UP000730481">
    <property type="component" value="Unassembled WGS sequence"/>
</dbReference>
<reference evidence="2" key="2">
    <citation type="submission" date="2020-02" db="EMBL/GenBank/DDBJ databases">
        <title>Identification and distribution of gene clusters putatively required for synthesis of sphingolipid metabolism inhibitors in phylogenetically diverse species of the filamentous fungus Fusarium.</title>
        <authorList>
            <person name="Kim H.-S."/>
            <person name="Busman M."/>
            <person name="Brown D.W."/>
            <person name="Divon H."/>
            <person name="Uhlig S."/>
            <person name="Proctor R.H."/>
        </authorList>
    </citation>
    <scope>NUCLEOTIDE SEQUENCE</scope>
    <source>
        <strain evidence="2">NRRL 25174</strain>
    </source>
</reference>
<gene>
    <name evidence="2" type="ORF">FBEOM_1702</name>
</gene>
<sequence length="180" mass="19855">MDGRTPINDPLFMSETLDFNLDFEDNDLDSLSLRPPYHTNDAAFADVCSNDCTDNINVNNTNIFSTHPYLNNPNFLDPPDVPALENTYLDILPIDWHCMMPKVNDPSATTLTGSTTTAEPSNYSSTYTNSSSPMTCSPTGPSQSQVANYLSAKDDEIATSTTTIKRRTKMEPGTRPCDLK</sequence>
<comment type="caution">
    <text evidence="2">The sequence shown here is derived from an EMBL/GenBank/DDBJ whole genome shotgun (WGS) entry which is preliminary data.</text>
</comment>
<organism evidence="2 3">
    <name type="scientific">Fusarium beomiforme</name>
    <dbReference type="NCBI Taxonomy" id="44412"/>
    <lineage>
        <taxon>Eukaryota</taxon>
        <taxon>Fungi</taxon>
        <taxon>Dikarya</taxon>
        <taxon>Ascomycota</taxon>
        <taxon>Pezizomycotina</taxon>
        <taxon>Sordariomycetes</taxon>
        <taxon>Hypocreomycetidae</taxon>
        <taxon>Hypocreales</taxon>
        <taxon>Nectriaceae</taxon>
        <taxon>Fusarium</taxon>
        <taxon>Fusarium burgessii species complex</taxon>
    </lineage>
</organism>
<keyword evidence="3" id="KW-1185">Reference proteome</keyword>
<dbReference type="OrthoDB" id="9998363at2759"/>
<accession>A0A9P5E4P0</accession>
<feature type="compositionally biased region" description="Low complexity" evidence="1">
    <location>
        <begin position="110"/>
        <end position="133"/>
    </location>
</feature>
<reference evidence="2" key="1">
    <citation type="journal article" date="2017" name="Mycologia">
        <title>Fusarium algeriense, sp. nov., a novel toxigenic crown rot pathogen of durum wheat from Algeria is nested in the Fusarium burgessii species complex.</title>
        <authorList>
            <person name="Laraba I."/>
            <person name="Keddad A."/>
            <person name="Boureghda H."/>
            <person name="Abdallah N."/>
            <person name="Vaughan M.M."/>
            <person name="Proctor R.H."/>
            <person name="Busman M."/>
            <person name="O'Donnell K."/>
        </authorList>
    </citation>
    <scope>NUCLEOTIDE SEQUENCE</scope>
    <source>
        <strain evidence="2">NRRL 25174</strain>
    </source>
</reference>
<feature type="region of interest" description="Disordered" evidence="1">
    <location>
        <begin position="110"/>
        <end position="180"/>
    </location>
</feature>
<proteinExistence type="predicted"/>
<feature type="compositionally biased region" description="Basic and acidic residues" evidence="1">
    <location>
        <begin position="169"/>
        <end position="180"/>
    </location>
</feature>
<protein>
    <submittedName>
        <fullName evidence="2">Zinc finger MSN2</fullName>
    </submittedName>
</protein>